<name>A0A8S4QI15_9NEOP</name>
<protein>
    <submittedName>
        <fullName evidence="2">Jg18037 protein</fullName>
    </submittedName>
</protein>
<sequence>MENRRLYSTATVRNGLLCVPQTDEGVKAHVPVTKPETTPYRPEHSIATMPLGGRNKHGGRSSGELCHKKYNFVMFHWS</sequence>
<gene>
    <name evidence="2" type="primary">jg18037</name>
    <name evidence="2" type="ORF">PAEG_LOCUS2248</name>
</gene>
<feature type="region of interest" description="Disordered" evidence="1">
    <location>
        <begin position="33"/>
        <end position="62"/>
    </location>
</feature>
<dbReference type="AlphaFoldDB" id="A0A8S4QI15"/>
<keyword evidence="3" id="KW-1185">Reference proteome</keyword>
<proteinExistence type="predicted"/>
<reference evidence="2" key="1">
    <citation type="submission" date="2022-03" db="EMBL/GenBank/DDBJ databases">
        <authorList>
            <person name="Lindestad O."/>
        </authorList>
    </citation>
    <scope>NUCLEOTIDE SEQUENCE</scope>
</reference>
<dbReference type="EMBL" id="CAKXAJ010007256">
    <property type="protein sequence ID" value="CAH2210338.1"/>
    <property type="molecule type" value="Genomic_DNA"/>
</dbReference>
<evidence type="ECO:0000313" key="3">
    <source>
        <dbReference type="Proteomes" id="UP000838756"/>
    </source>
</evidence>
<comment type="caution">
    <text evidence="2">The sequence shown here is derived from an EMBL/GenBank/DDBJ whole genome shotgun (WGS) entry which is preliminary data.</text>
</comment>
<organism evidence="2 3">
    <name type="scientific">Pararge aegeria aegeria</name>
    <dbReference type="NCBI Taxonomy" id="348720"/>
    <lineage>
        <taxon>Eukaryota</taxon>
        <taxon>Metazoa</taxon>
        <taxon>Ecdysozoa</taxon>
        <taxon>Arthropoda</taxon>
        <taxon>Hexapoda</taxon>
        <taxon>Insecta</taxon>
        <taxon>Pterygota</taxon>
        <taxon>Neoptera</taxon>
        <taxon>Endopterygota</taxon>
        <taxon>Lepidoptera</taxon>
        <taxon>Glossata</taxon>
        <taxon>Ditrysia</taxon>
        <taxon>Papilionoidea</taxon>
        <taxon>Nymphalidae</taxon>
        <taxon>Satyrinae</taxon>
        <taxon>Satyrini</taxon>
        <taxon>Parargina</taxon>
        <taxon>Pararge</taxon>
    </lineage>
</organism>
<accession>A0A8S4QI15</accession>
<evidence type="ECO:0000313" key="2">
    <source>
        <dbReference type="EMBL" id="CAH2210338.1"/>
    </source>
</evidence>
<evidence type="ECO:0000256" key="1">
    <source>
        <dbReference type="SAM" id="MobiDB-lite"/>
    </source>
</evidence>
<dbReference type="Proteomes" id="UP000838756">
    <property type="component" value="Unassembled WGS sequence"/>
</dbReference>